<dbReference type="RefSeq" id="WP_227323343.1">
    <property type="nucleotide sequence ID" value="NZ_JAESVB010000016.1"/>
</dbReference>
<name>A0A964E0V3_9PROT</name>
<gene>
    <name evidence="1" type="ORF">ASILVAE211_21055</name>
</gene>
<reference evidence="1" key="2">
    <citation type="submission" date="2021-01" db="EMBL/GenBank/DDBJ databases">
        <authorList>
            <person name="Mieszkin S."/>
            <person name="Pouder E."/>
            <person name="Alain K."/>
        </authorList>
    </citation>
    <scope>NUCLEOTIDE SEQUENCE</scope>
    <source>
        <strain evidence="1">HW T2.11</strain>
    </source>
</reference>
<sequence length="90" mass="10053">MPNRDRGASLIWLRRGETPRESQFRPHGAFSQSYHADIHDAVDEAMRVLSSGLADGRQPWILSHGALLDPDDIQLAHGRSSPHLTAMAHY</sequence>
<comment type="caution">
    <text evidence="1">The sequence shown here is derived from an EMBL/GenBank/DDBJ whole genome shotgun (WGS) entry which is preliminary data.</text>
</comment>
<reference evidence="1" key="1">
    <citation type="journal article" date="2021" name="Microorganisms">
        <title>Acidisoma silvae sp. nov. and Acidisomacellulosilytica sp. nov., Two Acidophilic Bacteria Isolated from Decaying Wood, Hydrolyzing Cellulose and Producing Poly-3-hydroxybutyrate.</title>
        <authorList>
            <person name="Mieszkin S."/>
            <person name="Pouder E."/>
            <person name="Uroz S."/>
            <person name="Simon-Colin C."/>
            <person name="Alain K."/>
        </authorList>
    </citation>
    <scope>NUCLEOTIDE SEQUENCE</scope>
    <source>
        <strain evidence="1">HW T2.11</strain>
    </source>
</reference>
<evidence type="ECO:0000313" key="1">
    <source>
        <dbReference type="EMBL" id="MCB8877696.1"/>
    </source>
</evidence>
<proteinExistence type="predicted"/>
<dbReference type="Proteomes" id="UP000708298">
    <property type="component" value="Unassembled WGS sequence"/>
</dbReference>
<evidence type="ECO:0000313" key="2">
    <source>
        <dbReference type="Proteomes" id="UP000708298"/>
    </source>
</evidence>
<protein>
    <submittedName>
        <fullName evidence="1">Uncharacterized protein</fullName>
    </submittedName>
</protein>
<keyword evidence="2" id="KW-1185">Reference proteome</keyword>
<accession>A0A964E0V3</accession>
<organism evidence="1 2">
    <name type="scientific">Acidisoma silvae</name>
    <dbReference type="NCBI Taxonomy" id="2802396"/>
    <lineage>
        <taxon>Bacteria</taxon>
        <taxon>Pseudomonadati</taxon>
        <taxon>Pseudomonadota</taxon>
        <taxon>Alphaproteobacteria</taxon>
        <taxon>Acetobacterales</taxon>
        <taxon>Acidocellaceae</taxon>
        <taxon>Acidisoma</taxon>
    </lineage>
</organism>
<dbReference type="EMBL" id="JAESVB010000016">
    <property type="protein sequence ID" value="MCB8877696.1"/>
    <property type="molecule type" value="Genomic_DNA"/>
</dbReference>
<dbReference type="AlphaFoldDB" id="A0A964E0V3"/>